<proteinExistence type="predicted"/>
<evidence type="ECO:0000313" key="2">
    <source>
        <dbReference type="Proteomes" id="UP001177021"/>
    </source>
</evidence>
<evidence type="ECO:0000313" key="1">
    <source>
        <dbReference type="EMBL" id="CAJ2639830.1"/>
    </source>
</evidence>
<protein>
    <submittedName>
        <fullName evidence="1">Uncharacterized protein</fullName>
    </submittedName>
</protein>
<dbReference type="EMBL" id="CASHSV030000024">
    <property type="protein sequence ID" value="CAJ2639830.1"/>
    <property type="molecule type" value="Genomic_DNA"/>
</dbReference>
<organism evidence="1 2">
    <name type="scientific">Trifolium pratense</name>
    <name type="common">Red clover</name>
    <dbReference type="NCBI Taxonomy" id="57577"/>
    <lineage>
        <taxon>Eukaryota</taxon>
        <taxon>Viridiplantae</taxon>
        <taxon>Streptophyta</taxon>
        <taxon>Embryophyta</taxon>
        <taxon>Tracheophyta</taxon>
        <taxon>Spermatophyta</taxon>
        <taxon>Magnoliopsida</taxon>
        <taxon>eudicotyledons</taxon>
        <taxon>Gunneridae</taxon>
        <taxon>Pentapetalae</taxon>
        <taxon>rosids</taxon>
        <taxon>fabids</taxon>
        <taxon>Fabales</taxon>
        <taxon>Fabaceae</taxon>
        <taxon>Papilionoideae</taxon>
        <taxon>50 kb inversion clade</taxon>
        <taxon>NPAAA clade</taxon>
        <taxon>Hologalegina</taxon>
        <taxon>IRL clade</taxon>
        <taxon>Trifolieae</taxon>
        <taxon>Trifolium</taxon>
    </lineage>
</organism>
<sequence length="2173" mass="248830">MMADVIANMIVIVVTVATAVAAAIYLARPILRQYLFPKQMIKAIGKFIGNIQPFSRLDSLPGIQYQAASEDFIYFGSRQQAYDELFKALNDDSVHMIGLYGEGGCGKTTLVTQVGKQAEDRKMFDKVILITVTQTPNIRAIQGEIADMLKLKLEKHSENGRAQELWLCLNSKQKKRILFIVNNLWGKFKLMDIGILLDDDIKKTLKILITTPDERVCTSMKCQKKIHLELLSEDESWNLFQTFAEIDDQRSTVLKDVPRQICNASMGLPLAIKIVGSLFNEREDIEWQQAYEKLVDSKASDDEDKATSCLPSTKLSYDHLPTRAKKIFLLCALFPEEYRIPSEDLVRYAHGLSTNERSSLELMRSSMEATINTLLKSCLVTRSSVKMHNIVRDAALWIANRTDDCKILVNVDKPLSTVAEDNRIRDCFAVSSWWFNENPSFCQLHAPNLKMLLINISAHGSLNSLDLSTLTFEGMQGLQVFSLTINYKIVPISFPPSIQLLTNVRTLRLNGLKLGDISFIASLTRLEVLDLRRCYFNKLPIEIRNLESLKLLDLSQCHIFQYYYNGAIGKCSQLEELYASKCYPYKYVHEIILDIGILQNLQRFVLGYPITPGRTRVVELTDFDISRLRTSDKNILQIAETISLKGHRGGSANIIPDMVRFVGGMNNLSTLHLNDYGGIDCIFNTTCDLKEDDMIPRLVELRLKSVYQLTELYHGPPLQVLHFFEKLEVLDIDNCRRLHIIFPTQCNLRNLKILSLSYCKTNEVLFSESIAQSLQQLEQLTIHGCSELKHIITASGSEHGGCSTSEEIVPAPMNSHFFLTNIRDVNIYDCQRLESVFPLCYVEGVPQLQKMLISHAPKLEYVFGKCDHEHLSSHQNLNHGMLPHLEVLKLDYLDNLVGMCPENYQANWPSQSLRILTIENCRKMAIPWFNLKAGYHQSQHHLNEIWSFQCLQYLTMGNCEELKCLFSMETHRSLPELMCLRVYDCQELEQIAAPNEELLQLSNAAELYFPKLEQIEVKNCNKLKSVFPFFMVTMLPQLITLRLSKATQLQVVFRHGQGEDIVNKMEISLPNLTEVTLVDLPNFVDICHGCKLHAIELLQFNISNCPKIAPGLTKIQDETEEASEDSSSISNDVEDFIYFVSRQKAYDELFETLNDDSIHMIGLYGESGSGKTTLVTQVGKQAEDRKMFDEVISITMSQTPDIRAIRGQHLWMSLKEKKRILIIVDSLWKEFNLKDIGIYLDDFNKGAWKIIVITSDQHVCTLMNCQKEIYLGILSEDESWILFQKHAQVDDQFSDSMDGVPRKLCDECKGLPITIKTLASSLKGKQNTEWESALAKLRDLEALEDHEERVTHPLNCLKLCYDYLPRPEAQLLQVCSLYPQEHHIPTEDLMRCALGLGIQSNRSLIQTLINKFFESSMQMRGSVKINDMVRDTTLWIANRSDNNKILVNVDKPLSIVPNDNRVKDCFAVSSWWFNENPSFCQLDAPNLKMLLVNIIAHSSLNSLDLSPLTFEGIQGLEVFSLTINYKIVPISFPPSIQLLTNVRTLRLNGLKLGDISFIASLTSLEILDLRRCEFKELPIEIGNLRSLKLLDLSECHIFQYYYNGAIGKCSQLEEFYASKCYPKYVHEIILDIGILQNLQRFVLGYPITPERTRVVQVNDFDISKLRTSNKNILQIAETISLKGLRGGSVNIIPDMVGFVGGMNNLSTLHLTDCSEIECIFDTTCDFQEDELIPRLVELHLKYMYHLTELCHGPPLQVLQFFEKLELLDIHDCKELRIIFPRQCNLQNLKILRLYHCKTDEVLFSESVAQSLQQLEQLTISECFNLKHLIASGGCKHGGFNTSEEIIPAPMNSHFFMTNLREVKISSCQSLESIFPIFYVEGLPRLKKMDISHAPELKYVFGECDHERPSSYQYQNHVLLPQLEDLTLSQLPNLIGMCPEHCHAKWPPQSLWKLNIDNCERLVTRWFTFNVGYDKRTHHLNENSPAKLKHLELSQCLKVTKCYELIWSFQCLRRLKVTKCYELKCVFSMETHGSLPELMELCVYECKELEQIVEANAELYFPKLKHIEVKKCNKLESLFPLSMVTMLPQLSTLHLRKSSQLQEVFRHSQSHNIMNTMEIVLPNLNVIRLSSLPNFVDICRGCKLHADKLREIDVYNCPNSAPSLKQIQDEIKRR</sequence>
<comment type="caution">
    <text evidence="1">The sequence shown here is derived from an EMBL/GenBank/DDBJ whole genome shotgun (WGS) entry which is preliminary data.</text>
</comment>
<reference evidence="1" key="1">
    <citation type="submission" date="2023-10" db="EMBL/GenBank/DDBJ databases">
        <authorList>
            <person name="Rodriguez Cubillos JULIANA M."/>
            <person name="De Vega J."/>
        </authorList>
    </citation>
    <scope>NUCLEOTIDE SEQUENCE</scope>
</reference>
<keyword evidence="2" id="KW-1185">Reference proteome</keyword>
<gene>
    <name evidence="1" type="ORF">MILVUS5_LOCUS9787</name>
</gene>
<dbReference type="Proteomes" id="UP001177021">
    <property type="component" value="Unassembled WGS sequence"/>
</dbReference>
<accession>A0ACB0J6T5</accession>
<name>A0ACB0J6T5_TRIPR</name>